<sequence length="390" mass="43549">MSGSSASQNSYDLAIAGGGLAGGLIAVALQELRPELDVALIEAEDRFGGSHIWSFFDSDVDPENKWLVEPLISRHWDSYDVHFPEFSRSIANGYNSIESANFDSFLREKLPKSSLITGKRISCIGDGLVKLEKGEDIAAKAVIDVRGGGNIDALEFGWQKFFGQMLKLHEPHGLERPVIMDATVDQSDGYRFVYCLPFGEKQIFVEDTYYSDTRDLDPDALRASIAGYAADQEWHIDAIVSEEHGQLPVIYGGDFRSFWKENDGPDARAGTRAALIQPITSYSLPMAVQSAVLIAKMPDITQSNLDEALKDMATKHWKSGKFYRMLCAFLFKGADPDKRYLTLQHTYSKDEDLLARFYAGKTTRRDQAALLSGKPPIPIRRALPLMMKYR</sequence>
<dbReference type="Pfam" id="PF05834">
    <property type="entry name" value="Lycopene_cycl"/>
    <property type="match status" value="1"/>
</dbReference>
<protein>
    <submittedName>
        <fullName evidence="2">Lycopene beta-cyclase</fullName>
    </submittedName>
</protein>
<dbReference type="STRING" id="1123272.SAMN02745824_2036"/>
<dbReference type="RefSeq" id="WP_074205134.1">
    <property type="nucleotide sequence ID" value="NZ_FSQW01000002.1"/>
</dbReference>
<dbReference type="SUPFAM" id="SSF51905">
    <property type="entry name" value="FAD/NAD(P)-binding domain"/>
    <property type="match status" value="1"/>
</dbReference>
<evidence type="ECO:0000313" key="2">
    <source>
        <dbReference type="EMBL" id="SIN85200.1"/>
    </source>
</evidence>
<accession>A0A1N6EQD5</accession>
<dbReference type="AlphaFoldDB" id="A0A1N6EQD5"/>
<gene>
    <name evidence="2" type="ORF">SAMN02745824_2036</name>
</gene>
<dbReference type="GO" id="GO:0016117">
    <property type="term" value="P:carotenoid biosynthetic process"/>
    <property type="evidence" value="ECO:0007669"/>
    <property type="project" value="InterPro"/>
</dbReference>
<dbReference type="GO" id="GO:0016705">
    <property type="term" value="F:oxidoreductase activity, acting on paired donors, with incorporation or reduction of molecular oxygen"/>
    <property type="evidence" value="ECO:0007669"/>
    <property type="project" value="InterPro"/>
</dbReference>
<organism evidence="2 3">
    <name type="scientific">Parasphingorhabdus marina DSM 22363</name>
    <dbReference type="NCBI Taxonomy" id="1123272"/>
    <lineage>
        <taxon>Bacteria</taxon>
        <taxon>Pseudomonadati</taxon>
        <taxon>Pseudomonadota</taxon>
        <taxon>Alphaproteobacteria</taxon>
        <taxon>Sphingomonadales</taxon>
        <taxon>Sphingomonadaceae</taxon>
        <taxon>Parasphingorhabdus</taxon>
    </lineage>
</organism>
<keyword evidence="3" id="KW-1185">Reference proteome</keyword>
<reference evidence="3" key="1">
    <citation type="submission" date="2016-11" db="EMBL/GenBank/DDBJ databases">
        <authorList>
            <person name="Varghese N."/>
            <person name="Submissions S."/>
        </authorList>
    </citation>
    <scope>NUCLEOTIDE SEQUENCE [LARGE SCALE GENOMIC DNA]</scope>
    <source>
        <strain evidence="3">DSM 22363</strain>
    </source>
</reference>
<evidence type="ECO:0000256" key="1">
    <source>
        <dbReference type="ARBA" id="ARBA00006599"/>
    </source>
</evidence>
<dbReference type="GO" id="GO:0045436">
    <property type="term" value="F:lycopene beta cyclase activity"/>
    <property type="evidence" value="ECO:0007669"/>
    <property type="project" value="InterPro"/>
</dbReference>
<dbReference type="EMBL" id="FSQW01000002">
    <property type="protein sequence ID" value="SIN85200.1"/>
    <property type="molecule type" value="Genomic_DNA"/>
</dbReference>
<dbReference type="InterPro" id="IPR008461">
    <property type="entry name" value="CrtY"/>
</dbReference>
<dbReference type="NCBIfam" id="TIGR01789">
    <property type="entry name" value="lycopene_cycl"/>
    <property type="match status" value="1"/>
</dbReference>
<dbReference type="InterPro" id="IPR010108">
    <property type="entry name" value="Lycopene_cyclase_b/e"/>
</dbReference>
<dbReference type="Gene3D" id="3.50.50.60">
    <property type="entry name" value="FAD/NAD(P)-binding domain"/>
    <property type="match status" value="1"/>
</dbReference>
<dbReference type="NCBIfam" id="TIGR01790">
    <property type="entry name" value="carotene-cycl"/>
    <property type="match status" value="1"/>
</dbReference>
<dbReference type="InterPro" id="IPR036188">
    <property type="entry name" value="FAD/NAD-bd_sf"/>
</dbReference>
<evidence type="ECO:0000313" key="3">
    <source>
        <dbReference type="Proteomes" id="UP000185192"/>
    </source>
</evidence>
<name>A0A1N6EQD5_9SPHN</name>
<comment type="similarity">
    <text evidence="1">Belongs to the lycopene cyclase family.</text>
</comment>
<dbReference type="Proteomes" id="UP000185192">
    <property type="component" value="Unassembled WGS sequence"/>
</dbReference>
<dbReference type="OrthoDB" id="5793379at2"/>
<proteinExistence type="inferred from homology"/>